<dbReference type="RefSeq" id="WP_250195132.1">
    <property type="nucleotide sequence ID" value="NZ_CP097635.1"/>
</dbReference>
<keyword evidence="3" id="KW-1185">Reference proteome</keyword>
<organism evidence="2 3">
    <name type="scientific">Aquincola tertiaricarbonis</name>
    <dbReference type="NCBI Taxonomy" id="391953"/>
    <lineage>
        <taxon>Bacteria</taxon>
        <taxon>Pseudomonadati</taxon>
        <taxon>Pseudomonadota</taxon>
        <taxon>Betaproteobacteria</taxon>
        <taxon>Burkholderiales</taxon>
        <taxon>Sphaerotilaceae</taxon>
        <taxon>Aquincola</taxon>
    </lineage>
</organism>
<dbReference type="Gene3D" id="3.40.710.10">
    <property type="entry name" value="DD-peptidase/beta-lactamase superfamily"/>
    <property type="match status" value="1"/>
</dbReference>
<dbReference type="EMBL" id="CP097635">
    <property type="protein sequence ID" value="URI06868.1"/>
    <property type="molecule type" value="Genomic_DNA"/>
</dbReference>
<dbReference type="PANTHER" id="PTHR43319:SF3">
    <property type="entry name" value="BETA-LACTAMASE-RELATED DOMAIN-CONTAINING PROTEIN"/>
    <property type="match status" value="1"/>
</dbReference>
<evidence type="ECO:0000313" key="2">
    <source>
        <dbReference type="EMBL" id="URI06868.1"/>
    </source>
</evidence>
<dbReference type="PANTHER" id="PTHR43319">
    <property type="entry name" value="BETA-LACTAMASE-RELATED"/>
    <property type="match status" value="1"/>
</dbReference>
<dbReference type="SUPFAM" id="SSF56601">
    <property type="entry name" value="beta-lactamase/transpeptidase-like"/>
    <property type="match status" value="1"/>
</dbReference>
<proteinExistence type="predicted"/>
<gene>
    <name evidence="2" type="ORF">MW290_13315</name>
</gene>
<evidence type="ECO:0000259" key="1">
    <source>
        <dbReference type="Pfam" id="PF00144"/>
    </source>
</evidence>
<sequence>MSATLTNPPPIQGHVAPGFEPVREAFAQAFTRHGETGAACTVIHQGRTVVQLRGGTTDVAQTQPWRPDTMLLVYSLTKGMTGLAAALAVSRGLFRYEQRVAEVWPEFAANGKQDVTIRQLLSEQAGMAAMDLKLNLGNMGDQNTLAAALARQAPNWTPGDWAGNHAYTIGWLASELIRRTDPRRRTLGRFFADEIAAPLGADFHIGLPPSVPQQRIARIQGFAAWRMLFAMDTLPPLMVLGMFWPWCLTFRTLNNPLLLQGPAALDTPAWWPIENGGAGGIGSATGLATVYHEFATGGRKLGLAPEVLQALSDAPPTPRNGWRDQVLKTSLVYSLGLEKPSPWLQFGSTPAAFGTFAVGGSFAFGDPATGLGYAYVTRKLGLYKWDDPREKPVRDAVMACVARLPQACTTPEMETVE</sequence>
<dbReference type="InterPro" id="IPR012338">
    <property type="entry name" value="Beta-lactam/transpept-like"/>
</dbReference>
<evidence type="ECO:0000313" key="3">
    <source>
        <dbReference type="Proteomes" id="UP001056201"/>
    </source>
</evidence>
<dbReference type="InterPro" id="IPR052907">
    <property type="entry name" value="Beta-lactamase/esterase"/>
</dbReference>
<feature type="domain" description="Beta-lactamase-related" evidence="1">
    <location>
        <begin position="24"/>
        <end position="381"/>
    </location>
</feature>
<name>A0ABY4S1S2_AQUTE</name>
<reference evidence="2" key="1">
    <citation type="submission" date="2022-05" db="EMBL/GenBank/DDBJ databases">
        <title>An RpoN-dependent PEP-CTERM gene is involved in floc formation of an Aquincola tertiaricarbonis strain.</title>
        <authorList>
            <person name="Qiu D."/>
            <person name="Xia M."/>
        </authorList>
    </citation>
    <scope>NUCLEOTIDE SEQUENCE</scope>
    <source>
        <strain evidence="2">RN12</strain>
    </source>
</reference>
<accession>A0ABY4S1S2</accession>
<dbReference type="Pfam" id="PF00144">
    <property type="entry name" value="Beta-lactamase"/>
    <property type="match status" value="1"/>
</dbReference>
<dbReference type="InterPro" id="IPR001466">
    <property type="entry name" value="Beta-lactam-related"/>
</dbReference>
<dbReference type="Proteomes" id="UP001056201">
    <property type="component" value="Chromosome 1"/>
</dbReference>
<protein>
    <submittedName>
        <fullName evidence="2">Beta-lactamase family protein</fullName>
    </submittedName>
</protein>